<dbReference type="EC" id="3.6.1.73" evidence="9"/>
<keyword evidence="3" id="KW-0479">Metal-binding</keyword>
<evidence type="ECO:0000256" key="4">
    <source>
        <dbReference type="ARBA" id="ARBA00022741"/>
    </source>
</evidence>
<organism evidence="13 14">
    <name type="scientific">Peribacillus huizhouensis</name>
    <dbReference type="NCBI Taxonomy" id="1501239"/>
    <lineage>
        <taxon>Bacteria</taxon>
        <taxon>Bacillati</taxon>
        <taxon>Bacillota</taxon>
        <taxon>Bacilli</taxon>
        <taxon>Bacillales</taxon>
        <taxon>Bacillaceae</taxon>
        <taxon>Peribacillus</taxon>
    </lineage>
</organism>
<evidence type="ECO:0000256" key="9">
    <source>
        <dbReference type="ARBA" id="ARBA00038901"/>
    </source>
</evidence>
<evidence type="ECO:0000256" key="1">
    <source>
        <dbReference type="ARBA" id="ARBA00001936"/>
    </source>
</evidence>
<keyword evidence="5" id="KW-0378">Hydrolase</keyword>
<comment type="cofactor">
    <cofactor evidence="2">
        <name>Mg(2+)</name>
        <dbReference type="ChEBI" id="CHEBI:18420"/>
    </cofactor>
</comment>
<dbReference type="SUPFAM" id="SSF52972">
    <property type="entry name" value="ITPase-like"/>
    <property type="match status" value="1"/>
</dbReference>
<evidence type="ECO:0000256" key="8">
    <source>
        <dbReference type="ARBA" id="ARBA00023211"/>
    </source>
</evidence>
<evidence type="ECO:0000256" key="7">
    <source>
        <dbReference type="ARBA" id="ARBA00023080"/>
    </source>
</evidence>
<dbReference type="InterPro" id="IPR050299">
    <property type="entry name" value="YjjX_NTPase"/>
</dbReference>
<keyword evidence="4" id="KW-0547">Nucleotide-binding</keyword>
<keyword evidence="6" id="KW-0460">Magnesium</keyword>
<evidence type="ECO:0000256" key="3">
    <source>
        <dbReference type="ARBA" id="ARBA00022723"/>
    </source>
</evidence>
<name>A0ABR6CNK0_9BACI</name>
<keyword evidence="7" id="KW-0546">Nucleotide metabolism</keyword>
<dbReference type="PANTHER" id="PTHR34699:SF2">
    <property type="entry name" value="NON-CANONICAL PURINE NTP PHOSPHATASE_PRRC1 DOMAIN-CONTAINING PROTEIN"/>
    <property type="match status" value="1"/>
</dbReference>
<protein>
    <recommendedName>
        <fullName evidence="9">inosine/xanthosine triphosphatase</fullName>
        <ecNumber evidence="9">3.6.1.73</ecNumber>
    </recommendedName>
</protein>
<evidence type="ECO:0000256" key="11">
    <source>
        <dbReference type="ARBA" id="ARBA00048781"/>
    </source>
</evidence>
<dbReference type="InterPro" id="IPR026533">
    <property type="entry name" value="NTPase/PRRC1"/>
</dbReference>
<dbReference type="InterPro" id="IPR029001">
    <property type="entry name" value="ITPase-like_fam"/>
</dbReference>
<sequence>MLKSVSLNVAPGVQEQPFSDEETIEGTMNRARNDLTESDTQIGIGLEGGMVEIKHGLFLYNWGALAVR</sequence>
<keyword evidence="14" id="KW-1185">Reference proteome</keyword>
<evidence type="ECO:0000313" key="14">
    <source>
        <dbReference type="Proteomes" id="UP000626697"/>
    </source>
</evidence>
<dbReference type="Gene3D" id="3.90.950.10">
    <property type="match status" value="1"/>
</dbReference>
<evidence type="ECO:0000313" key="13">
    <source>
        <dbReference type="EMBL" id="MBA9026256.1"/>
    </source>
</evidence>
<comment type="catalytic activity">
    <reaction evidence="10">
        <text>ITP + H2O = IDP + phosphate + H(+)</text>
        <dbReference type="Rhea" id="RHEA:28330"/>
        <dbReference type="ChEBI" id="CHEBI:15377"/>
        <dbReference type="ChEBI" id="CHEBI:15378"/>
        <dbReference type="ChEBI" id="CHEBI:43474"/>
        <dbReference type="ChEBI" id="CHEBI:58280"/>
        <dbReference type="ChEBI" id="CHEBI:61402"/>
        <dbReference type="EC" id="3.6.1.73"/>
    </reaction>
</comment>
<dbReference type="EMBL" id="JACJHX010000003">
    <property type="protein sequence ID" value="MBA9026256.1"/>
    <property type="molecule type" value="Genomic_DNA"/>
</dbReference>
<comment type="catalytic activity">
    <reaction evidence="11">
        <text>XTP + H2O = XDP + phosphate + H(+)</text>
        <dbReference type="Rhea" id="RHEA:28406"/>
        <dbReference type="ChEBI" id="CHEBI:15377"/>
        <dbReference type="ChEBI" id="CHEBI:15378"/>
        <dbReference type="ChEBI" id="CHEBI:43474"/>
        <dbReference type="ChEBI" id="CHEBI:59884"/>
        <dbReference type="ChEBI" id="CHEBI:61314"/>
        <dbReference type="EC" id="3.6.1.73"/>
    </reaction>
</comment>
<comment type="caution">
    <text evidence="13">The sequence shown here is derived from an EMBL/GenBank/DDBJ whole genome shotgun (WGS) entry which is preliminary data.</text>
</comment>
<gene>
    <name evidence="13" type="ORF">HNP81_001541</name>
</gene>
<evidence type="ECO:0000259" key="12">
    <source>
        <dbReference type="Pfam" id="PF01931"/>
    </source>
</evidence>
<evidence type="ECO:0000256" key="6">
    <source>
        <dbReference type="ARBA" id="ARBA00022842"/>
    </source>
</evidence>
<comment type="cofactor">
    <cofactor evidence="1">
        <name>Mn(2+)</name>
        <dbReference type="ChEBI" id="CHEBI:29035"/>
    </cofactor>
</comment>
<evidence type="ECO:0000256" key="10">
    <source>
        <dbReference type="ARBA" id="ARBA00048174"/>
    </source>
</evidence>
<dbReference type="Proteomes" id="UP000626697">
    <property type="component" value="Unassembled WGS sequence"/>
</dbReference>
<evidence type="ECO:0000256" key="2">
    <source>
        <dbReference type="ARBA" id="ARBA00001946"/>
    </source>
</evidence>
<accession>A0ABR6CNK0</accession>
<dbReference type="PANTHER" id="PTHR34699">
    <property type="match status" value="1"/>
</dbReference>
<feature type="domain" description="Non-canonical purine NTP phosphatase/PRRC1" evidence="12">
    <location>
        <begin position="5"/>
        <end position="64"/>
    </location>
</feature>
<proteinExistence type="predicted"/>
<dbReference type="Pfam" id="PF01931">
    <property type="entry name" value="NTPase_I-T"/>
    <property type="match status" value="1"/>
</dbReference>
<evidence type="ECO:0000256" key="5">
    <source>
        <dbReference type="ARBA" id="ARBA00022801"/>
    </source>
</evidence>
<keyword evidence="8" id="KW-0464">Manganese</keyword>
<reference evidence="13 14" key="1">
    <citation type="submission" date="2020-08" db="EMBL/GenBank/DDBJ databases">
        <title>Genomic Encyclopedia of Type Strains, Phase IV (KMG-IV): sequencing the most valuable type-strain genomes for metagenomic binning, comparative biology and taxonomic classification.</title>
        <authorList>
            <person name="Goeker M."/>
        </authorList>
    </citation>
    <scope>NUCLEOTIDE SEQUENCE [LARGE SCALE GENOMIC DNA]</scope>
    <source>
        <strain evidence="13 14">DSM 105481</strain>
    </source>
</reference>